<dbReference type="RefSeq" id="WP_146354452.1">
    <property type="nucleotide sequence ID" value="NZ_VOIR01000011.1"/>
</dbReference>
<dbReference type="InterPro" id="IPR008920">
    <property type="entry name" value="TF_FadR/GntR_C"/>
</dbReference>
<reference evidence="5 6" key="1">
    <citation type="submission" date="2019-08" db="EMBL/GenBank/DDBJ databases">
        <title>Agrococcus lahaulensis sp. nov., isolated from a cold desert of the Indian Himalayas.</title>
        <authorList>
            <person name="Qu J.H."/>
        </authorList>
    </citation>
    <scope>NUCLEOTIDE SEQUENCE [LARGE SCALE GENOMIC DNA]</scope>
    <source>
        <strain evidence="5 6">NS18</strain>
    </source>
</reference>
<dbReference type="GO" id="GO:0003700">
    <property type="term" value="F:DNA-binding transcription factor activity"/>
    <property type="evidence" value="ECO:0007669"/>
    <property type="project" value="InterPro"/>
</dbReference>
<dbReference type="OrthoDB" id="7989071at2"/>
<accession>A0A5M8QLA7</accession>
<dbReference type="InterPro" id="IPR000524">
    <property type="entry name" value="Tscrpt_reg_HTH_GntR"/>
</dbReference>
<dbReference type="PANTHER" id="PTHR43537">
    <property type="entry name" value="TRANSCRIPTIONAL REGULATOR, GNTR FAMILY"/>
    <property type="match status" value="1"/>
</dbReference>
<dbReference type="Gene3D" id="1.20.120.530">
    <property type="entry name" value="GntR ligand-binding domain-like"/>
    <property type="match status" value="1"/>
</dbReference>
<evidence type="ECO:0000313" key="5">
    <source>
        <dbReference type="EMBL" id="KAA6436018.1"/>
    </source>
</evidence>
<keyword evidence="1" id="KW-0805">Transcription regulation</keyword>
<dbReference type="Gene3D" id="1.10.10.10">
    <property type="entry name" value="Winged helix-like DNA-binding domain superfamily/Winged helix DNA-binding domain"/>
    <property type="match status" value="1"/>
</dbReference>
<dbReference type="SUPFAM" id="SSF48008">
    <property type="entry name" value="GntR ligand-binding domain-like"/>
    <property type="match status" value="1"/>
</dbReference>
<name>A0A5M8QLA7_9MICO</name>
<dbReference type="GO" id="GO:0003677">
    <property type="term" value="F:DNA binding"/>
    <property type="evidence" value="ECO:0007669"/>
    <property type="project" value="UniProtKB-KW"/>
</dbReference>
<organism evidence="5 6">
    <name type="scientific">Agrococcus sediminis</name>
    <dbReference type="NCBI Taxonomy" id="2599924"/>
    <lineage>
        <taxon>Bacteria</taxon>
        <taxon>Bacillati</taxon>
        <taxon>Actinomycetota</taxon>
        <taxon>Actinomycetes</taxon>
        <taxon>Micrococcales</taxon>
        <taxon>Microbacteriaceae</taxon>
        <taxon>Agrococcus</taxon>
    </lineage>
</organism>
<evidence type="ECO:0000256" key="1">
    <source>
        <dbReference type="ARBA" id="ARBA00023015"/>
    </source>
</evidence>
<evidence type="ECO:0000313" key="6">
    <source>
        <dbReference type="Proteomes" id="UP000323221"/>
    </source>
</evidence>
<evidence type="ECO:0000256" key="2">
    <source>
        <dbReference type="ARBA" id="ARBA00023125"/>
    </source>
</evidence>
<dbReference type="CDD" id="cd07377">
    <property type="entry name" value="WHTH_GntR"/>
    <property type="match status" value="1"/>
</dbReference>
<gene>
    <name evidence="5" type="ORF">FQ330_00865</name>
</gene>
<dbReference type="SMART" id="SM00895">
    <property type="entry name" value="FCD"/>
    <property type="match status" value="1"/>
</dbReference>
<feature type="domain" description="HTH gntR-type" evidence="4">
    <location>
        <begin position="1"/>
        <end position="69"/>
    </location>
</feature>
<dbReference type="SUPFAM" id="SSF46785">
    <property type="entry name" value="Winged helix' DNA-binding domain"/>
    <property type="match status" value="1"/>
</dbReference>
<dbReference type="InterPro" id="IPR036388">
    <property type="entry name" value="WH-like_DNA-bd_sf"/>
</dbReference>
<comment type="caution">
    <text evidence="5">The sequence shown here is derived from an EMBL/GenBank/DDBJ whole genome shotgun (WGS) entry which is preliminary data.</text>
</comment>
<sequence>MAVTDDAISKIKQMIQQGELRPGDRLPPEQELAERLGLSRSSMREAVKALEAMRILDVRRGDGTYVTSLQPSLLLEAMSFVLDFHESHAVLEVFEVRRIVEPASAALAARRATPEQVAAMREHLTAVHGETPSDELVEHDVAFHRMIAAATGNDYLVSLLETISSQTARARVWRALTQDNAVPRTLQEHERILDAIAAGDADVARAAMIVHIAGVEHWLHDAAERESEALAQADEA</sequence>
<protein>
    <submittedName>
        <fullName evidence="5">FadR family transcriptional regulator</fullName>
    </submittedName>
</protein>
<dbReference type="PANTHER" id="PTHR43537:SF5">
    <property type="entry name" value="UXU OPERON TRANSCRIPTIONAL REGULATOR"/>
    <property type="match status" value="1"/>
</dbReference>
<dbReference type="AlphaFoldDB" id="A0A5M8QLA7"/>
<dbReference type="Proteomes" id="UP000323221">
    <property type="component" value="Unassembled WGS sequence"/>
</dbReference>
<dbReference type="InterPro" id="IPR011711">
    <property type="entry name" value="GntR_C"/>
</dbReference>
<dbReference type="PROSITE" id="PS50949">
    <property type="entry name" value="HTH_GNTR"/>
    <property type="match status" value="1"/>
</dbReference>
<dbReference type="Pfam" id="PF07729">
    <property type="entry name" value="FCD"/>
    <property type="match status" value="1"/>
</dbReference>
<keyword evidence="3" id="KW-0804">Transcription</keyword>
<keyword evidence="6" id="KW-1185">Reference proteome</keyword>
<proteinExistence type="predicted"/>
<dbReference type="PRINTS" id="PR00035">
    <property type="entry name" value="HTHGNTR"/>
</dbReference>
<dbReference type="Pfam" id="PF00392">
    <property type="entry name" value="GntR"/>
    <property type="match status" value="1"/>
</dbReference>
<dbReference type="SMART" id="SM00345">
    <property type="entry name" value="HTH_GNTR"/>
    <property type="match status" value="1"/>
</dbReference>
<dbReference type="EMBL" id="VOIR01000011">
    <property type="protein sequence ID" value="KAA6436018.1"/>
    <property type="molecule type" value="Genomic_DNA"/>
</dbReference>
<evidence type="ECO:0000259" key="4">
    <source>
        <dbReference type="PROSITE" id="PS50949"/>
    </source>
</evidence>
<dbReference type="InterPro" id="IPR036390">
    <property type="entry name" value="WH_DNA-bd_sf"/>
</dbReference>
<evidence type="ECO:0000256" key="3">
    <source>
        <dbReference type="ARBA" id="ARBA00023163"/>
    </source>
</evidence>
<keyword evidence="2" id="KW-0238">DNA-binding</keyword>